<evidence type="ECO:0000256" key="11">
    <source>
        <dbReference type="ARBA" id="ARBA00023286"/>
    </source>
</evidence>
<organism evidence="16 17">
    <name type="scientific">Microcaecilia unicolor</name>
    <dbReference type="NCBI Taxonomy" id="1415580"/>
    <lineage>
        <taxon>Eukaryota</taxon>
        <taxon>Metazoa</taxon>
        <taxon>Chordata</taxon>
        <taxon>Craniata</taxon>
        <taxon>Vertebrata</taxon>
        <taxon>Euteleostomi</taxon>
        <taxon>Amphibia</taxon>
        <taxon>Gymnophiona</taxon>
        <taxon>Siphonopidae</taxon>
        <taxon>Microcaecilia</taxon>
    </lineage>
</organism>
<dbReference type="GeneID" id="115456712"/>
<feature type="region of interest" description="Disordered" evidence="15">
    <location>
        <begin position="370"/>
        <end position="430"/>
    </location>
</feature>
<keyword evidence="14" id="KW-0675">Receptor</keyword>
<dbReference type="InterPro" id="IPR059116">
    <property type="entry name" value="P2X_receptor"/>
</dbReference>
<dbReference type="FunCoup" id="A0A6P7WLD6">
    <property type="interactions" value="555"/>
</dbReference>
<keyword evidence="3 14" id="KW-0813">Transport</keyword>
<keyword evidence="16" id="KW-1185">Reference proteome</keyword>
<dbReference type="GO" id="GO:0004931">
    <property type="term" value="F:extracellularly ATP-gated monoatomic cation channel activity"/>
    <property type="evidence" value="ECO:0007669"/>
    <property type="project" value="InterPro"/>
</dbReference>
<dbReference type="GO" id="GO:0070588">
    <property type="term" value="P:calcium ion transmembrane transport"/>
    <property type="evidence" value="ECO:0007669"/>
    <property type="project" value="TreeGrafter"/>
</dbReference>
<comment type="function">
    <text evidence="14">Receptor for ATP that acts as a ligand-gated ion channel.</text>
</comment>
<keyword evidence="4" id="KW-1003">Cell membrane</keyword>
<evidence type="ECO:0000256" key="4">
    <source>
        <dbReference type="ARBA" id="ARBA00022475"/>
    </source>
</evidence>
<dbReference type="GO" id="GO:0005886">
    <property type="term" value="C:plasma membrane"/>
    <property type="evidence" value="ECO:0007669"/>
    <property type="project" value="UniProtKB-SubCell"/>
</dbReference>
<dbReference type="InParanoid" id="A0A6P7WLD6"/>
<evidence type="ECO:0000256" key="12">
    <source>
        <dbReference type="ARBA" id="ARBA00023303"/>
    </source>
</evidence>
<dbReference type="Pfam" id="PF00864">
    <property type="entry name" value="P2X_receptor"/>
    <property type="match status" value="1"/>
</dbReference>
<dbReference type="RefSeq" id="XP_030041826.1">
    <property type="nucleotide sequence ID" value="XM_030185966.1"/>
</dbReference>
<dbReference type="Gene3D" id="1.10.287.940">
    <property type="entry name" value="atp-gated p2x4 ion channel"/>
    <property type="match status" value="1"/>
</dbReference>
<evidence type="ECO:0000256" key="7">
    <source>
        <dbReference type="ARBA" id="ARBA00023065"/>
    </source>
</evidence>
<dbReference type="InterPro" id="IPR053792">
    <property type="entry name" value="P2X_RECEPTOR_CS"/>
</dbReference>
<dbReference type="GO" id="GO:0033198">
    <property type="term" value="P:response to ATP"/>
    <property type="evidence" value="ECO:0007669"/>
    <property type="project" value="InterPro"/>
</dbReference>
<sequence length="484" mass="54781">MSQNLMKKIMLLFFEYDTPRMVLVRDKKVGFTFRLIQLCVLIYVVGWVFIYERGYQTVDGIVSSVSVKLKGIAFTNVSGMGPQIWDAAGYVFPAQGDNSFVVMTNFIATPDQKLNNCAELPDAAGHCSSDSDCRQGEFTKRGQGVMTGKCINFSNTIKTCEIFSWCPVEIDYIIPKPPLLRAAVNFTLFIKNSIAFPRSHVFRRNLVETITSNTLKSCIYHKTKAPLCPVFRLGYIVNESGQQFDKIAYKGGTVGIRINWDCDLDWPVRFCIPVYTFHALDDAKSNISQGFNFRFAKYYIENGIRKRTLYKVFGIRFDIMITGKGGQFDIIPTMTMIGSGVGIFGVATVICDLLLLHILPKRKYYKKKKFKNAKKNSQKDPTTVPGDMEASQREGCPPSPDEMTLANATSHEPSEKSMEQFPPRRSTLTFPPRRSALTSIMGWFMEMVSSVTEKQMKNLSPLLITSRRITQYKNLSPAKLHKVR</sequence>
<evidence type="ECO:0000256" key="2">
    <source>
        <dbReference type="ARBA" id="ARBA00009848"/>
    </source>
</evidence>
<comment type="catalytic activity">
    <reaction evidence="13">
        <text>Ca(2+)(in) = Ca(2+)(out)</text>
        <dbReference type="Rhea" id="RHEA:29671"/>
        <dbReference type="ChEBI" id="CHEBI:29108"/>
    </reaction>
</comment>
<accession>A0A6P7WLD6</accession>
<comment type="similarity">
    <text evidence="2 14">Belongs to the P2X receptor family.</text>
</comment>
<gene>
    <name evidence="17" type="primary">LOC115456712</name>
</gene>
<dbReference type="GO" id="GO:0005524">
    <property type="term" value="F:ATP binding"/>
    <property type="evidence" value="ECO:0007669"/>
    <property type="project" value="InterPro"/>
</dbReference>
<dbReference type="PROSITE" id="PS01212">
    <property type="entry name" value="P2X_RECEPTOR"/>
    <property type="match status" value="1"/>
</dbReference>
<keyword evidence="12 14" id="KW-0407">Ion channel</keyword>
<evidence type="ECO:0000256" key="3">
    <source>
        <dbReference type="ARBA" id="ARBA00022448"/>
    </source>
</evidence>
<dbReference type="Proteomes" id="UP000515156">
    <property type="component" value="Chromosome 13"/>
</dbReference>
<feature type="transmembrane region" description="Helical" evidence="14">
    <location>
        <begin position="31"/>
        <end position="50"/>
    </location>
</feature>
<evidence type="ECO:0000256" key="10">
    <source>
        <dbReference type="ARBA" id="ARBA00023180"/>
    </source>
</evidence>
<reference evidence="17" key="1">
    <citation type="submission" date="2025-08" db="UniProtKB">
        <authorList>
            <consortium name="RefSeq"/>
        </authorList>
    </citation>
    <scope>IDENTIFICATION</scope>
</reference>
<dbReference type="PRINTS" id="PR01307">
    <property type="entry name" value="P2XRECEPTOR"/>
</dbReference>
<comment type="subcellular location">
    <subcellularLocation>
        <location evidence="1">Cell membrane</location>
        <topology evidence="1">Multi-pass membrane protein</topology>
    </subcellularLocation>
    <subcellularLocation>
        <location evidence="14">Membrane</location>
        <topology evidence="14">Multi-pass membrane protein</topology>
    </subcellularLocation>
</comment>
<dbReference type="OrthoDB" id="494673at2759"/>
<name>A0A6P7WLD6_9AMPH</name>
<evidence type="ECO:0000313" key="16">
    <source>
        <dbReference type="Proteomes" id="UP000515156"/>
    </source>
</evidence>
<dbReference type="AlphaFoldDB" id="A0A6P7WLD6"/>
<keyword evidence="8 14" id="KW-0472">Membrane</keyword>
<dbReference type="KEGG" id="muo:115456712"/>
<dbReference type="PANTHER" id="PTHR10125">
    <property type="entry name" value="P2X PURINOCEPTOR"/>
    <property type="match status" value="1"/>
</dbReference>
<evidence type="ECO:0000256" key="14">
    <source>
        <dbReference type="RuleBase" id="RU000681"/>
    </source>
</evidence>
<dbReference type="PRINTS" id="PR01308">
    <property type="entry name" value="P2X1RECEPTOR"/>
</dbReference>
<keyword evidence="5 14" id="KW-0812">Transmembrane</keyword>
<evidence type="ECO:0000256" key="15">
    <source>
        <dbReference type="SAM" id="MobiDB-lite"/>
    </source>
</evidence>
<evidence type="ECO:0000256" key="5">
    <source>
        <dbReference type="ARBA" id="ARBA00022692"/>
    </source>
</evidence>
<dbReference type="GO" id="GO:0098794">
    <property type="term" value="C:postsynapse"/>
    <property type="evidence" value="ECO:0007669"/>
    <property type="project" value="GOC"/>
</dbReference>
<evidence type="ECO:0000256" key="13">
    <source>
        <dbReference type="ARBA" id="ARBA00036634"/>
    </source>
</evidence>
<evidence type="ECO:0000256" key="8">
    <source>
        <dbReference type="ARBA" id="ARBA00023136"/>
    </source>
</evidence>
<dbReference type="Gene3D" id="2.60.490.10">
    <property type="entry name" value="atp-gated p2x4 ion channel domain"/>
    <property type="match status" value="1"/>
</dbReference>
<dbReference type="PANTHER" id="PTHR10125:SF9">
    <property type="entry name" value="P2X PURINOCEPTOR 1"/>
    <property type="match status" value="1"/>
</dbReference>
<protein>
    <recommendedName>
        <fullName evidence="14">P2X purinoceptor</fullName>
    </recommendedName>
</protein>
<keyword evidence="6 14" id="KW-1133">Transmembrane helix</keyword>
<evidence type="ECO:0000256" key="1">
    <source>
        <dbReference type="ARBA" id="ARBA00004651"/>
    </source>
</evidence>
<keyword evidence="11" id="KW-1071">Ligand-gated ion channel</keyword>
<dbReference type="InterPro" id="IPR001429">
    <property type="entry name" value="P2X_purnocptor"/>
</dbReference>
<dbReference type="InterPro" id="IPR003044">
    <property type="entry name" value="P2X1_purnocptor"/>
</dbReference>
<keyword evidence="9" id="KW-1015">Disulfide bond</keyword>
<keyword evidence="7 14" id="KW-0406">Ion transport</keyword>
<dbReference type="NCBIfam" id="TIGR00863">
    <property type="entry name" value="P2X"/>
    <property type="match status" value="1"/>
</dbReference>
<dbReference type="FunFam" id="2.60.490.10:FF:000001">
    <property type="entry name" value="P2X purinoceptor"/>
    <property type="match status" value="1"/>
</dbReference>
<keyword evidence="10" id="KW-0325">Glycoprotein</keyword>
<dbReference type="GO" id="GO:0001614">
    <property type="term" value="F:purinergic nucleotide receptor activity"/>
    <property type="evidence" value="ECO:0007669"/>
    <property type="project" value="InterPro"/>
</dbReference>
<proteinExistence type="inferred from homology"/>
<evidence type="ECO:0000256" key="6">
    <source>
        <dbReference type="ARBA" id="ARBA00022989"/>
    </source>
</evidence>
<evidence type="ECO:0000256" key="9">
    <source>
        <dbReference type="ARBA" id="ARBA00023157"/>
    </source>
</evidence>
<dbReference type="InterPro" id="IPR027309">
    <property type="entry name" value="P2X_extracellular_dom_sf"/>
</dbReference>
<feature type="transmembrane region" description="Helical" evidence="14">
    <location>
        <begin position="336"/>
        <end position="359"/>
    </location>
</feature>
<evidence type="ECO:0000313" key="17">
    <source>
        <dbReference type="RefSeq" id="XP_030041826.1"/>
    </source>
</evidence>